<dbReference type="SUPFAM" id="SSF52833">
    <property type="entry name" value="Thioredoxin-like"/>
    <property type="match status" value="1"/>
</dbReference>
<dbReference type="OrthoDB" id="9811352at2"/>
<dbReference type="PANTHER" id="PTHR42852">
    <property type="entry name" value="THIOL:DISULFIDE INTERCHANGE PROTEIN DSBE"/>
    <property type="match status" value="1"/>
</dbReference>
<name>A0A4Y9T0V9_9BURK</name>
<protein>
    <submittedName>
        <fullName evidence="4">TlpA family protein disulfide reductase</fullName>
    </submittedName>
</protein>
<keyword evidence="2" id="KW-0732">Signal</keyword>
<dbReference type="GO" id="GO:0015036">
    <property type="term" value="F:disulfide oxidoreductase activity"/>
    <property type="evidence" value="ECO:0007669"/>
    <property type="project" value="UniProtKB-ARBA"/>
</dbReference>
<evidence type="ECO:0000256" key="1">
    <source>
        <dbReference type="ARBA" id="ARBA00023284"/>
    </source>
</evidence>
<keyword evidence="5" id="KW-1185">Reference proteome</keyword>
<dbReference type="PROSITE" id="PS00194">
    <property type="entry name" value="THIOREDOXIN_1"/>
    <property type="match status" value="1"/>
</dbReference>
<dbReference type="RefSeq" id="WP_135189224.1">
    <property type="nucleotide sequence ID" value="NZ_SPUM01000047.1"/>
</dbReference>
<organism evidence="4 5">
    <name type="scientific">Massilia horti</name>
    <dbReference type="NCBI Taxonomy" id="2562153"/>
    <lineage>
        <taxon>Bacteria</taxon>
        <taxon>Pseudomonadati</taxon>
        <taxon>Pseudomonadota</taxon>
        <taxon>Betaproteobacteria</taxon>
        <taxon>Burkholderiales</taxon>
        <taxon>Oxalobacteraceae</taxon>
        <taxon>Telluria group</taxon>
        <taxon>Massilia</taxon>
    </lineage>
</organism>
<dbReference type="InterPro" id="IPR050553">
    <property type="entry name" value="Thioredoxin_ResA/DsbE_sf"/>
</dbReference>
<feature type="chain" id="PRO_5021485501" evidence="2">
    <location>
        <begin position="30"/>
        <end position="175"/>
    </location>
</feature>
<feature type="domain" description="Thioredoxin" evidence="3">
    <location>
        <begin position="37"/>
        <end position="174"/>
    </location>
</feature>
<reference evidence="4 5" key="1">
    <citation type="submission" date="2019-03" db="EMBL/GenBank/DDBJ databases">
        <title>Draft genome of Massilia hortus sp. nov., a novel bacterial species of the Oxalobacteraceae family.</title>
        <authorList>
            <person name="Peta V."/>
            <person name="Raths R."/>
            <person name="Bucking H."/>
        </authorList>
    </citation>
    <scope>NUCLEOTIDE SEQUENCE [LARGE SCALE GENOMIC DNA]</scope>
    <source>
        <strain evidence="4 5">ONC3</strain>
    </source>
</reference>
<sequence length="175" mass="19505">MLIRTSRGRLCIAASLLLALGTTSTSLSAAESILRRWPARTPTPQLKLTDLAGKEWSLEELSGKPVVLNFWASWCGPCVEELPVLNELAQRDNLVVLGVNYKEGSDAIVRFTREHPFRFPVLRDKTGAAFKQWSSGVMPTTVLIDRDGHARWRVTGELDINDAGFRQALESMLQQ</sequence>
<dbReference type="InterPro" id="IPR036249">
    <property type="entry name" value="Thioredoxin-like_sf"/>
</dbReference>
<dbReference type="Proteomes" id="UP000297258">
    <property type="component" value="Unassembled WGS sequence"/>
</dbReference>
<comment type="caution">
    <text evidence="4">The sequence shown here is derived from an EMBL/GenBank/DDBJ whole genome shotgun (WGS) entry which is preliminary data.</text>
</comment>
<evidence type="ECO:0000313" key="5">
    <source>
        <dbReference type="Proteomes" id="UP000297258"/>
    </source>
</evidence>
<dbReference type="PROSITE" id="PS51352">
    <property type="entry name" value="THIOREDOXIN_2"/>
    <property type="match status" value="1"/>
</dbReference>
<dbReference type="AlphaFoldDB" id="A0A4Y9T0V9"/>
<dbReference type="Pfam" id="PF00578">
    <property type="entry name" value="AhpC-TSA"/>
    <property type="match status" value="1"/>
</dbReference>
<keyword evidence="1" id="KW-0676">Redox-active center</keyword>
<evidence type="ECO:0000256" key="2">
    <source>
        <dbReference type="SAM" id="SignalP"/>
    </source>
</evidence>
<dbReference type="Gene3D" id="3.40.30.10">
    <property type="entry name" value="Glutaredoxin"/>
    <property type="match status" value="1"/>
</dbReference>
<dbReference type="CDD" id="cd02966">
    <property type="entry name" value="TlpA_like_family"/>
    <property type="match status" value="1"/>
</dbReference>
<evidence type="ECO:0000313" key="4">
    <source>
        <dbReference type="EMBL" id="TFW32843.1"/>
    </source>
</evidence>
<dbReference type="GO" id="GO:0016209">
    <property type="term" value="F:antioxidant activity"/>
    <property type="evidence" value="ECO:0007669"/>
    <property type="project" value="InterPro"/>
</dbReference>
<dbReference type="PANTHER" id="PTHR42852:SF13">
    <property type="entry name" value="PROTEIN DIPZ"/>
    <property type="match status" value="1"/>
</dbReference>
<dbReference type="InterPro" id="IPR017937">
    <property type="entry name" value="Thioredoxin_CS"/>
</dbReference>
<evidence type="ECO:0000259" key="3">
    <source>
        <dbReference type="PROSITE" id="PS51352"/>
    </source>
</evidence>
<dbReference type="InterPro" id="IPR013766">
    <property type="entry name" value="Thioredoxin_domain"/>
</dbReference>
<dbReference type="EMBL" id="SPUM01000047">
    <property type="protein sequence ID" value="TFW32843.1"/>
    <property type="molecule type" value="Genomic_DNA"/>
</dbReference>
<accession>A0A4Y9T0V9</accession>
<gene>
    <name evidence="4" type="ORF">E4O92_07915</name>
</gene>
<dbReference type="InterPro" id="IPR000866">
    <property type="entry name" value="AhpC/TSA"/>
</dbReference>
<proteinExistence type="predicted"/>
<feature type="signal peptide" evidence="2">
    <location>
        <begin position="1"/>
        <end position="29"/>
    </location>
</feature>